<sequence length="53" mass="6507">MAKKGPRQLVKMRSTESHHLYLTSKNRRNNDKRLELKKYDPVLRKHVVYRETR</sequence>
<keyword evidence="3 5" id="KW-0687">Ribonucleoprotein</keyword>
<dbReference type="PANTHER" id="PTHR15238">
    <property type="entry name" value="54S RIBOSOMAL PROTEIN L39, MITOCHONDRIAL"/>
    <property type="match status" value="1"/>
</dbReference>
<evidence type="ECO:0000313" key="7">
    <source>
        <dbReference type="EMBL" id="MXY92488.1"/>
    </source>
</evidence>
<dbReference type="HAMAP" id="MF_00294">
    <property type="entry name" value="Ribosomal_bL33"/>
    <property type="match status" value="1"/>
</dbReference>
<name>A0A6B0YSP9_9CHLR</name>
<dbReference type="Pfam" id="PF00471">
    <property type="entry name" value="Ribosomal_L33"/>
    <property type="match status" value="1"/>
</dbReference>
<accession>A0A6B0YSP9</accession>
<dbReference type="GO" id="GO:0022625">
    <property type="term" value="C:cytosolic large ribosomal subunit"/>
    <property type="evidence" value="ECO:0007669"/>
    <property type="project" value="TreeGrafter"/>
</dbReference>
<evidence type="ECO:0000256" key="3">
    <source>
        <dbReference type="ARBA" id="ARBA00023274"/>
    </source>
</evidence>
<dbReference type="InterPro" id="IPR011332">
    <property type="entry name" value="Ribosomal_zn-bd"/>
</dbReference>
<keyword evidence="2 5" id="KW-0689">Ribosomal protein</keyword>
<evidence type="ECO:0000256" key="5">
    <source>
        <dbReference type="HAMAP-Rule" id="MF_00294"/>
    </source>
</evidence>
<dbReference type="PANTHER" id="PTHR15238:SF1">
    <property type="entry name" value="LARGE RIBOSOMAL SUBUNIT PROTEIN BL33M"/>
    <property type="match status" value="1"/>
</dbReference>
<dbReference type="GO" id="GO:0006412">
    <property type="term" value="P:translation"/>
    <property type="evidence" value="ECO:0007669"/>
    <property type="project" value="UniProtKB-UniRule"/>
</dbReference>
<comment type="similarity">
    <text evidence="1 5">Belongs to the bacterial ribosomal protein bL33 family.</text>
</comment>
<dbReference type="NCBIfam" id="NF001860">
    <property type="entry name" value="PRK00595.1"/>
    <property type="match status" value="1"/>
</dbReference>
<dbReference type="GO" id="GO:0003735">
    <property type="term" value="F:structural constituent of ribosome"/>
    <property type="evidence" value="ECO:0007669"/>
    <property type="project" value="InterPro"/>
</dbReference>
<proteinExistence type="inferred from homology"/>
<organism evidence="7">
    <name type="scientific">Caldilineaceae bacterium SB0664_bin_27</name>
    <dbReference type="NCBI Taxonomy" id="2605260"/>
    <lineage>
        <taxon>Bacteria</taxon>
        <taxon>Bacillati</taxon>
        <taxon>Chloroflexota</taxon>
        <taxon>Caldilineae</taxon>
        <taxon>Caldilineales</taxon>
        <taxon>Caldilineaceae</taxon>
    </lineage>
</organism>
<feature type="region of interest" description="Disordered" evidence="6">
    <location>
        <begin position="1"/>
        <end position="29"/>
    </location>
</feature>
<dbReference type="Gene3D" id="2.20.28.120">
    <property type="entry name" value="Ribosomal protein L33"/>
    <property type="match status" value="1"/>
</dbReference>
<evidence type="ECO:0000256" key="4">
    <source>
        <dbReference type="ARBA" id="ARBA00035176"/>
    </source>
</evidence>
<gene>
    <name evidence="5 7" type="primary">rpmG</name>
    <name evidence="7" type="ORF">F4Y42_03470</name>
</gene>
<comment type="caution">
    <text evidence="7">The sequence shown here is derived from an EMBL/GenBank/DDBJ whole genome shotgun (WGS) entry which is preliminary data.</text>
</comment>
<protein>
    <recommendedName>
        <fullName evidence="4 5">Large ribosomal subunit protein bL33</fullName>
    </recommendedName>
</protein>
<dbReference type="AlphaFoldDB" id="A0A6B0YSP9"/>
<reference evidence="7" key="1">
    <citation type="submission" date="2019-09" db="EMBL/GenBank/DDBJ databases">
        <title>Characterisation of the sponge microbiome using genome-centric metagenomics.</title>
        <authorList>
            <person name="Engelberts J.P."/>
            <person name="Robbins S.J."/>
            <person name="De Goeij J.M."/>
            <person name="Aranda M."/>
            <person name="Bell S.C."/>
            <person name="Webster N.S."/>
        </authorList>
    </citation>
    <scope>NUCLEOTIDE SEQUENCE</scope>
    <source>
        <strain evidence="7">SB0664_bin_27</strain>
    </source>
</reference>
<evidence type="ECO:0000256" key="6">
    <source>
        <dbReference type="SAM" id="MobiDB-lite"/>
    </source>
</evidence>
<dbReference type="EMBL" id="VXRG01000034">
    <property type="protein sequence ID" value="MXY92488.1"/>
    <property type="molecule type" value="Genomic_DNA"/>
</dbReference>
<dbReference type="NCBIfam" id="TIGR01023">
    <property type="entry name" value="rpmG_bact"/>
    <property type="match status" value="1"/>
</dbReference>
<evidence type="ECO:0000256" key="2">
    <source>
        <dbReference type="ARBA" id="ARBA00022980"/>
    </source>
</evidence>
<dbReference type="SUPFAM" id="SSF57829">
    <property type="entry name" value="Zn-binding ribosomal proteins"/>
    <property type="match status" value="1"/>
</dbReference>
<dbReference type="InterPro" id="IPR001705">
    <property type="entry name" value="Ribosomal_bL33"/>
</dbReference>
<evidence type="ECO:0000256" key="1">
    <source>
        <dbReference type="ARBA" id="ARBA00007596"/>
    </source>
</evidence>
<dbReference type="InterPro" id="IPR038584">
    <property type="entry name" value="Ribosomal_bL33_sf"/>
</dbReference>